<keyword evidence="2" id="KW-1185">Reference proteome</keyword>
<evidence type="ECO:0000313" key="2">
    <source>
        <dbReference type="Proteomes" id="UP001057402"/>
    </source>
</evidence>
<protein>
    <submittedName>
        <fullName evidence="1">Uncharacterized protein</fullName>
    </submittedName>
</protein>
<proteinExistence type="predicted"/>
<reference evidence="2" key="1">
    <citation type="journal article" date="2023" name="Front. Plant Sci.">
        <title>Chromosomal-level genome assembly of Melastoma candidum provides insights into trichome evolution.</title>
        <authorList>
            <person name="Zhong Y."/>
            <person name="Wu W."/>
            <person name="Sun C."/>
            <person name="Zou P."/>
            <person name="Liu Y."/>
            <person name="Dai S."/>
            <person name="Zhou R."/>
        </authorList>
    </citation>
    <scope>NUCLEOTIDE SEQUENCE [LARGE SCALE GENOMIC DNA]</scope>
</reference>
<comment type="caution">
    <text evidence="1">The sequence shown here is derived from an EMBL/GenBank/DDBJ whole genome shotgun (WGS) entry which is preliminary data.</text>
</comment>
<gene>
    <name evidence="1" type="ORF">MLD38_003273</name>
</gene>
<organism evidence="1 2">
    <name type="scientific">Melastoma candidum</name>
    <dbReference type="NCBI Taxonomy" id="119954"/>
    <lineage>
        <taxon>Eukaryota</taxon>
        <taxon>Viridiplantae</taxon>
        <taxon>Streptophyta</taxon>
        <taxon>Embryophyta</taxon>
        <taxon>Tracheophyta</taxon>
        <taxon>Spermatophyta</taxon>
        <taxon>Magnoliopsida</taxon>
        <taxon>eudicotyledons</taxon>
        <taxon>Gunneridae</taxon>
        <taxon>Pentapetalae</taxon>
        <taxon>rosids</taxon>
        <taxon>malvids</taxon>
        <taxon>Myrtales</taxon>
        <taxon>Melastomataceae</taxon>
        <taxon>Melastomatoideae</taxon>
        <taxon>Melastomateae</taxon>
        <taxon>Melastoma</taxon>
    </lineage>
</organism>
<evidence type="ECO:0000313" key="1">
    <source>
        <dbReference type="EMBL" id="KAI4385219.1"/>
    </source>
</evidence>
<accession>A0ACB9S5X2</accession>
<name>A0ACB9S5X2_9MYRT</name>
<dbReference type="EMBL" id="CM042881">
    <property type="protein sequence ID" value="KAI4385219.1"/>
    <property type="molecule type" value="Genomic_DNA"/>
</dbReference>
<dbReference type="Proteomes" id="UP001057402">
    <property type="component" value="Chromosome 2"/>
</dbReference>
<sequence length="553" mass="61567">MEEQTLIPFPIDVPGDPINLYPQDQIFDPEPARKPNKSTKLKRRRKKVCALRDGSEPTTSSSFSSPGVVCRRRRAARLSLAGPGRDRRSVDMDAVALPLGMSFAAVVAQVLESGDGSGERMPIDRLSRICTSAVGEALFNVFGCKFTLFVDNFEKSFGSTLSTLRLLKESSSLTEDSDLNIEISENELTHCNMAIRGNDSSRREGLEHVALDEEVRETLPGHDEDGETSECNQGNELTCFSDSMSGVLIGQPMFSTFERSLREQRRSNDLKELELSLSFRKMKLKETQLSLSHDANHLERSKLAMGISKASFKAEKFKNQLEDTRYAELLKKCIDCLVASLLLMSVSLAYGAYVFSYQRISEVTASCSPINKASKSWWIPEPVASLNSGFQMLSCQVQVLSRLLFGILMILVIAYLLLQRSTVSNQSMPITFLLLLLGIICGFAGKLCVDTLGGSGYHWLFFWEAMCLVHFFSNICTPSLFILLHGPLEVSQGKKQDPTIIPYWVRRSVFYGAILVVLPLLCGLVPFGGPFEWKEHISQLVAGGLYEEDDGDW</sequence>